<dbReference type="Pfam" id="PF09839">
    <property type="entry name" value="DUF2066"/>
    <property type="match status" value="1"/>
</dbReference>
<keyword evidence="1" id="KW-0732">Signal</keyword>
<dbReference type="EMBL" id="CP136865">
    <property type="protein sequence ID" value="WOJ96411.1"/>
    <property type="molecule type" value="Genomic_DNA"/>
</dbReference>
<proteinExistence type="predicted"/>
<evidence type="ECO:0000313" key="3">
    <source>
        <dbReference type="Proteomes" id="UP001626549"/>
    </source>
</evidence>
<feature type="chain" id="PRO_5047510530" evidence="1">
    <location>
        <begin position="29"/>
        <end position="352"/>
    </location>
</feature>
<reference evidence="2 3" key="1">
    <citation type="submission" date="2023-10" db="EMBL/GenBank/DDBJ databases">
        <title>Two novel species belonging to the OM43/NOR5 clade.</title>
        <authorList>
            <person name="Park M."/>
        </authorList>
    </citation>
    <scope>NUCLEOTIDE SEQUENCE [LARGE SCALE GENOMIC DNA]</scope>
    <source>
        <strain evidence="2 3">IMCC45268</strain>
    </source>
</reference>
<protein>
    <submittedName>
        <fullName evidence="2">DUF2066 domain-containing protein</fullName>
    </submittedName>
</protein>
<sequence length="352" mass="38514">MSRFPSQRSLPSALFVCISLLWIASAQAELVDDIYGARILVEGRDAIALSAARKAGLAEVVIKASGNPEAIERPEVLKALDDAQGYLLGYSYEESAQGDLSLRLEYDEQAVQKLLGDADLRLWTANRPLVLAWLVISDGGGRRFASMEAAPEADAMLRDSFQRRGVPLQTPLYDLSDTAAISPGEAWRQSSSALIDASGRYRGAELLAGRVARLSDGSWVGDWRYLDNGRWRSRSSTADSLQSFTNAGAELVAATLAEQYGVTLSAESDERYQIVLRGIRAYEDYRALQEALGSLEAVRSVVPESLIGDQVSMRVEAETGLQQLARIIELDGRFVPLPREPGQDGLSYEWIP</sequence>
<accession>A0ABZ0IBF8</accession>
<evidence type="ECO:0000256" key="1">
    <source>
        <dbReference type="SAM" id="SignalP"/>
    </source>
</evidence>
<dbReference type="RefSeq" id="WP_407327091.1">
    <property type="nucleotide sequence ID" value="NZ_CP136865.1"/>
</dbReference>
<evidence type="ECO:0000313" key="2">
    <source>
        <dbReference type="EMBL" id="WOJ96411.1"/>
    </source>
</evidence>
<keyword evidence="3" id="KW-1185">Reference proteome</keyword>
<gene>
    <name evidence="2" type="ORF">R0137_14320</name>
</gene>
<organism evidence="2 3">
    <name type="scientific">Congregibacter brevis</name>
    <dbReference type="NCBI Taxonomy" id="3081201"/>
    <lineage>
        <taxon>Bacteria</taxon>
        <taxon>Pseudomonadati</taxon>
        <taxon>Pseudomonadota</taxon>
        <taxon>Gammaproteobacteria</taxon>
        <taxon>Cellvibrionales</taxon>
        <taxon>Halieaceae</taxon>
        <taxon>Congregibacter</taxon>
    </lineage>
</organism>
<feature type="signal peptide" evidence="1">
    <location>
        <begin position="1"/>
        <end position="28"/>
    </location>
</feature>
<name>A0ABZ0IBF8_9GAMM</name>
<dbReference type="InterPro" id="IPR018642">
    <property type="entry name" value="DUF2066"/>
</dbReference>
<dbReference type="Proteomes" id="UP001626549">
    <property type="component" value="Chromosome"/>
</dbReference>